<gene>
    <name evidence="2" type="ORF">EGR_07023</name>
</gene>
<proteinExistence type="predicted"/>
<reference evidence="2 3" key="1">
    <citation type="journal article" date="2013" name="Nat. Genet.">
        <title>The genome of the hydatid tapeworm Echinococcus granulosus.</title>
        <authorList>
            <person name="Zheng H."/>
            <person name="Zhang W."/>
            <person name="Zhang L."/>
            <person name="Zhang Z."/>
            <person name="Li J."/>
            <person name="Lu G."/>
            <person name="Zhu Y."/>
            <person name="Wang Y."/>
            <person name="Huang Y."/>
            <person name="Liu J."/>
            <person name="Kang H."/>
            <person name="Chen J."/>
            <person name="Wang L."/>
            <person name="Chen A."/>
            <person name="Yu S."/>
            <person name="Gao Z."/>
            <person name="Jin L."/>
            <person name="Gu W."/>
            <person name="Wang Z."/>
            <person name="Zhao L."/>
            <person name="Shi B."/>
            <person name="Wen H."/>
            <person name="Lin R."/>
            <person name="Jones M.K."/>
            <person name="Brejova B."/>
            <person name="Vinar T."/>
            <person name="Zhao G."/>
            <person name="McManus D.P."/>
            <person name="Chen Z."/>
            <person name="Zhou Y."/>
            <person name="Wang S."/>
        </authorList>
    </citation>
    <scope>NUCLEOTIDE SEQUENCE [LARGE SCALE GENOMIC DNA]</scope>
</reference>
<dbReference type="RefSeq" id="XP_024349299.1">
    <property type="nucleotide sequence ID" value="XM_024496272.1"/>
</dbReference>
<dbReference type="Proteomes" id="UP000019149">
    <property type="component" value="Unassembled WGS sequence"/>
</dbReference>
<keyword evidence="3" id="KW-1185">Reference proteome</keyword>
<evidence type="ECO:0000313" key="2">
    <source>
        <dbReference type="EMBL" id="EUB58103.1"/>
    </source>
</evidence>
<dbReference type="CTD" id="36342738"/>
<evidence type="ECO:0000256" key="1">
    <source>
        <dbReference type="SAM" id="MobiDB-lite"/>
    </source>
</evidence>
<feature type="region of interest" description="Disordered" evidence="1">
    <location>
        <begin position="1"/>
        <end position="28"/>
    </location>
</feature>
<protein>
    <submittedName>
        <fullName evidence="2">Uncharacterized protein</fullName>
    </submittedName>
</protein>
<dbReference type="EMBL" id="APAU02000068">
    <property type="protein sequence ID" value="EUB58103.1"/>
    <property type="molecule type" value="Genomic_DNA"/>
</dbReference>
<dbReference type="AlphaFoldDB" id="W6U9Q4"/>
<organism evidence="2 3">
    <name type="scientific">Echinococcus granulosus</name>
    <name type="common">Hydatid tapeworm</name>
    <dbReference type="NCBI Taxonomy" id="6210"/>
    <lineage>
        <taxon>Eukaryota</taxon>
        <taxon>Metazoa</taxon>
        <taxon>Spiralia</taxon>
        <taxon>Lophotrochozoa</taxon>
        <taxon>Platyhelminthes</taxon>
        <taxon>Cestoda</taxon>
        <taxon>Eucestoda</taxon>
        <taxon>Cyclophyllidea</taxon>
        <taxon>Taeniidae</taxon>
        <taxon>Echinococcus</taxon>
        <taxon>Echinococcus granulosus group</taxon>
    </lineage>
</organism>
<comment type="caution">
    <text evidence="2">The sequence shown here is derived from an EMBL/GenBank/DDBJ whole genome shotgun (WGS) entry which is preliminary data.</text>
</comment>
<sequence>MPRDKQSSPPSSFERRPRRSHRSTSRVSHYNVVGAHMYFFRPTKAYHAEVENRDTCPERSGSLSAATNVAS</sequence>
<feature type="region of interest" description="Disordered" evidence="1">
    <location>
        <begin position="52"/>
        <end position="71"/>
    </location>
</feature>
<feature type="compositionally biased region" description="Polar residues" evidence="1">
    <location>
        <begin position="61"/>
        <end position="71"/>
    </location>
</feature>
<dbReference type="KEGG" id="egl:EGR_07023"/>
<name>W6U9Q4_ECHGR</name>
<dbReference type="GeneID" id="36342738"/>
<accession>W6U9Q4</accession>
<evidence type="ECO:0000313" key="3">
    <source>
        <dbReference type="Proteomes" id="UP000019149"/>
    </source>
</evidence>